<sequence>MGSQAQIHIREFNWQQDWRDLLQLIYDSWFFDDPPLIGYMSAAQFGLHYISQATTCLVAENDEGKMMGLLSLDNKVDEPIIERSKWSSWQCNSLERLALCGLYLFPKAKISRLFNAMFINNYHKLRKLAPHAQWPEFVLLIVSPHAKRMGIGRKLTEAGEAALRQQGFGHYYLLTDSSCDYQFYDRLQMERVVDVAMDFTLSHIEGYDHYLNSYLRCYVYEQDLSRTAPVGAGGAASGTAQVAAPAPVLKTI</sequence>
<reference evidence="2" key="2">
    <citation type="submission" date="2021-04" db="EMBL/GenBank/DDBJ databases">
        <authorList>
            <person name="Gilroy R."/>
        </authorList>
    </citation>
    <scope>NUCLEOTIDE SEQUENCE</scope>
    <source>
        <strain evidence="2">USASDec5-558</strain>
    </source>
</reference>
<feature type="domain" description="N-acetyltransferase" evidence="1">
    <location>
        <begin position="7"/>
        <end position="225"/>
    </location>
</feature>
<dbReference type="Proteomes" id="UP000886829">
    <property type="component" value="Unassembled WGS sequence"/>
</dbReference>
<gene>
    <name evidence="2" type="ORF">H9850_00470</name>
</gene>
<evidence type="ECO:0000313" key="3">
    <source>
        <dbReference type="Proteomes" id="UP000886829"/>
    </source>
</evidence>
<accession>A0A9D2AZU7</accession>
<dbReference type="EMBL" id="DXEV01000013">
    <property type="protein sequence ID" value="HIX55930.1"/>
    <property type="molecule type" value="Genomic_DNA"/>
</dbReference>
<evidence type="ECO:0000313" key="2">
    <source>
        <dbReference type="EMBL" id="HIX55930.1"/>
    </source>
</evidence>
<comment type="caution">
    <text evidence="2">The sequence shown here is derived from an EMBL/GenBank/DDBJ whole genome shotgun (WGS) entry which is preliminary data.</text>
</comment>
<proteinExistence type="predicted"/>
<dbReference type="PROSITE" id="PS51186">
    <property type="entry name" value="GNAT"/>
    <property type="match status" value="1"/>
</dbReference>
<dbReference type="Gene3D" id="3.40.630.30">
    <property type="match status" value="1"/>
</dbReference>
<dbReference type="InterPro" id="IPR000182">
    <property type="entry name" value="GNAT_dom"/>
</dbReference>
<evidence type="ECO:0000259" key="1">
    <source>
        <dbReference type="PROSITE" id="PS51186"/>
    </source>
</evidence>
<organism evidence="2 3">
    <name type="scientific">Candidatus Anaerobiospirillum pullistercoris</name>
    <dbReference type="NCBI Taxonomy" id="2838452"/>
    <lineage>
        <taxon>Bacteria</taxon>
        <taxon>Pseudomonadati</taxon>
        <taxon>Pseudomonadota</taxon>
        <taxon>Gammaproteobacteria</taxon>
        <taxon>Aeromonadales</taxon>
        <taxon>Succinivibrionaceae</taxon>
        <taxon>Anaerobiospirillum</taxon>
    </lineage>
</organism>
<dbReference type="GO" id="GO:0016747">
    <property type="term" value="F:acyltransferase activity, transferring groups other than amino-acyl groups"/>
    <property type="evidence" value="ECO:0007669"/>
    <property type="project" value="InterPro"/>
</dbReference>
<reference evidence="2" key="1">
    <citation type="journal article" date="2021" name="PeerJ">
        <title>Extensive microbial diversity within the chicken gut microbiome revealed by metagenomics and culture.</title>
        <authorList>
            <person name="Gilroy R."/>
            <person name="Ravi A."/>
            <person name="Getino M."/>
            <person name="Pursley I."/>
            <person name="Horton D.L."/>
            <person name="Alikhan N.F."/>
            <person name="Baker D."/>
            <person name="Gharbi K."/>
            <person name="Hall N."/>
            <person name="Watson M."/>
            <person name="Adriaenssens E.M."/>
            <person name="Foster-Nyarko E."/>
            <person name="Jarju S."/>
            <person name="Secka A."/>
            <person name="Antonio M."/>
            <person name="Oren A."/>
            <person name="Chaudhuri R.R."/>
            <person name="La Ragione R."/>
            <person name="Hildebrand F."/>
            <person name="Pallen M.J."/>
        </authorList>
    </citation>
    <scope>NUCLEOTIDE SEQUENCE</scope>
    <source>
        <strain evidence="2">USASDec5-558</strain>
    </source>
</reference>
<dbReference type="SUPFAM" id="SSF55729">
    <property type="entry name" value="Acyl-CoA N-acyltransferases (Nat)"/>
    <property type="match status" value="1"/>
</dbReference>
<dbReference type="InterPro" id="IPR016181">
    <property type="entry name" value="Acyl_CoA_acyltransferase"/>
</dbReference>
<dbReference type="CDD" id="cd04301">
    <property type="entry name" value="NAT_SF"/>
    <property type="match status" value="1"/>
</dbReference>
<dbReference type="AlphaFoldDB" id="A0A9D2AZU7"/>
<name>A0A9D2AZU7_9GAMM</name>
<protein>
    <submittedName>
        <fullName evidence="2">GNAT family N-acetyltransferase</fullName>
    </submittedName>
</protein>